<dbReference type="InterPro" id="IPR003594">
    <property type="entry name" value="HATPase_dom"/>
</dbReference>
<dbReference type="Pfam" id="PF00672">
    <property type="entry name" value="HAMP"/>
    <property type="match status" value="1"/>
</dbReference>
<keyword evidence="5" id="KW-0418">Kinase</keyword>
<keyword evidence="6 8" id="KW-0472">Membrane</keyword>
<dbReference type="AlphaFoldDB" id="A0A6C0FZ09"/>
<comment type="subcellular location">
    <subcellularLocation>
        <location evidence="1">Cell membrane</location>
        <topology evidence="1">Multi-pass membrane protein</topology>
    </subcellularLocation>
</comment>
<keyword evidence="4" id="KW-0808">Transferase</keyword>
<dbReference type="GO" id="GO:0005886">
    <property type="term" value="C:plasma membrane"/>
    <property type="evidence" value="ECO:0007669"/>
    <property type="project" value="UniProtKB-SubCell"/>
</dbReference>
<reference evidence="10 11" key="1">
    <citation type="submission" date="2020-01" db="EMBL/GenBank/DDBJ databases">
        <title>Paenibacillus sp. nov., isolated from tomato rhizosphere.</title>
        <authorList>
            <person name="Weon H.-Y."/>
            <person name="Lee S.A."/>
        </authorList>
    </citation>
    <scope>NUCLEOTIDE SEQUENCE [LARGE SCALE GENOMIC DNA]</scope>
    <source>
        <strain evidence="10 11">12200R-189</strain>
    </source>
</reference>
<feature type="transmembrane region" description="Helical" evidence="8">
    <location>
        <begin position="286"/>
        <end position="305"/>
    </location>
</feature>
<keyword evidence="11" id="KW-1185">Reference proteome</keyword>
<dbReference type="SUPFAM" id="SSF55874">
    <property type="entry name" value="ATPase domain of HSP90 chaperone/DNA topoisomerase II/histidine kinase"/>
    <property type="match status" value="1"/>
</dbReference>
<dbReference type="PANTHER" id="PTHR34220:SF7">
    <property type="entry name" value="SENSOR HISTIDINE KINASE YPDA"/>
    <property type="match status" value="1"/>
</dbReference>
<evidence type="ECO:0000256" key="1">
    <source>
        <dbReference type="ARBA" id="ARBA00004651"/>
    </source>
</evidence>
<dbReference type="SMART" id="SM00304">
    <property type="entry name" value="HAMP"/>
    <property type="match status" value="1"/>
</dbReference>
<evidence type="ECO:0000313" key="10">
    <source>
        <dbReference type="EMBL" id="QHT59450.1"/>
    </source>
</evidence>
<evidence type="ECO:0000256" key="5">
    <source>
        <dbReference type="ARBA" id="ARBA00022777"/>
    </source>
</evidence>
<dbReference type="Gene3D" id="3.30.565.10">
    <property type="entry name" value="Histidine kinase-like ATPase, C-terminal domain"/>
    <property type="match status" value="1"/>
</dbReference>
<feature type="compositionally biased region" description="Basic and acidic residues" evidence="7">
    <location>
        <begin position="579"/>
        <end position="593"/>
    </location>
</feature>
<keyword evidence="8" id="KW-0812">Transmembrane</keyword>
<evidence type="ECO:0000259" key="9">
    <source>
        <dbReference type="PROSITE" id="PS50885"/>
    </source>
</evidence>
<dbReference type="GO" id="GO:0000155">
    <property type="term" value="F:phosphorelay sensor kinase activity"/>
    <property type="evidence" value="ECO:0007669"/>
    <property type="project" value="InterPro"/>
</dbReference>
<dbReference type="SUPFAM" id="SSF158472">
    <property type="entry name" value="HAMP domain-like"/>
    <property type="match status" value="1"/>
</dbReference>
<evidence type="ECO:0000256" key="4">
    <source>
        <dbReference type="ARBA" id="ARBA00022679"/>
    </source>
</evidence>
<protein>
    <submittedName>
        <fullName evidence="10">HAMP domain-containing protein</fullName>
    </submittedName>
</protein>
<organism evidence="10 11">
    <name type="scientific">Paenibacillus lycopersici</name>
    <dbReference type="NCBI Taxonomy" id="2704462"/>
    <lineage>
        <taxon>Bacteria</taxon>
        <taxon>Bacillati</taxon>
        <taxon>Bacillota</taxon>
        <taxon>Bacilli</taxon>
        <taxon>Bacillales</taxon>
        <taxon>Paenibacillaceae</taxon>
        <taxon>Paenibacillus</taxon>
    </lineage>
</organism>
<keyword evidence="2" id="KW-1003">Cell membrane</keyword>
<dbReference type="InterPro" id="IPR036890">
    <property type="entry name" value="HATPase_C_sf"/>
</dbReference>
<dbReference type="Pfam" id="PF02518">
    <property type="entry name" value="HATPase_c"/>
    <property type="match status" value="1"/>
</dbReference>
<dbReference type="PROSITE" id="PS50885">
    <property type="entry name" value="HAMP"/>
    <property type="match status" value="1"/>
</dbReference>
<dbReference type="RefSeq" id="WP_162355516.1">
    <property type="nucleotide sequence ID" value="NZ_CP048209.1"/>
</dbReference>
<dbReference type="PANTHER" id="PTHR34220">
    <property type="entry name" value="SENSOR HISTIDINE KINASE YPDA"/>
    <property type="match status" value="1"/>
</dbReference>
<keyword evidence="8" id="KW-1133">Transmembrane helix</keyword>
<feature type="transmembrane region" description="Helical" evidence="8">
    <location>
        <begin position="12"/>
        <end position="30"/>
    </location>
</feature>
<evidence type="ECO:0000256" key="8">
    <source>
        <dbReference type="SAM" id="Phobius"/>
    </source>
</evidence>
<dbReference type="Proteomes" id="UP000476064">
    <property type="component" value="Chromosome"/>
</dbReference>
<evidence type="ECO:0000313" key="11">
    <source>
        <dbReference type="Proteomes" id="UP000476064"/>
    </source>
</evidence>
<evidence type="ECO:0000256" key="2">
    <source>
        <dbReference type="ARBA" id="ARBA00022475"/>
    </source>
</evidence>
<feature type="region of interest" description="Disordered" evidence="7">
    <location>
        <begin position="574"/>
        <end position="593"/>
    </location>
</feature>
<dbReference type="Gene3D" id="6.10.340.10">
    <property type="match status" value="1"/>
</dbReference>
<sequence>MSTTKTLGSRLVILFAAVTVPLLLILYLAGNYAKGVVLTQVANSYQNLVNANLNMIDRSLDDITLNMVDIVNHDDNFRLFEQPGLSGSDAYFAQMELIKRNDTYQSYYHTVDMFFVYSKTNDQLVSTNLTGEAAAYYETVRQWLTDSFSYADRLKKAMYKWSVVHIADQYFLYRIVSDDDTNRAYIGALININSLRTPLGNLDLREGGGIVFTGDDGTVLSNPAPPLDALKQLPAEKLSKNRAFTYANGKTKLLIVSSRSRNVGVHTAVVIPNSELLRGLNAFQTFTYLLPLIVLAILIVYGFIFRSLIFTPIRQLLSAIRRIKEGNMSTRLPASGTVEFNIINHTFNGMVEEIVDLKIGVYEERLRAQKAQMKQLQLQINPHFFLNTMNIMFQLIDLKRHELAKKTIRHLVNYFRFMIGLKRDTITLEQEMEHIRNYLEIQKMRYQESFLYSIDIPERLKSLQLPSLFVQPFVENAMIHGMSLQNMPFRLEIEAFAAGGPEEGVRIEVRDNGKGLTPEQLQELNASHYTPESEDGSIGIWNVMQRMAMHYGDKAKLAFEANSPRGTVVRLQLPASSAEEGKEHHGEHADRGR</sequence>
<accession>A0A6C0FZ09</accession>
<dbReference type="EMBL" id="CP048209">
    <property type="protein sequence ID" value="QHT59450.1"/>
    <property type="molecule type" value="Genomic_DNA"/>
</dbReference>
<dbReference type="Pfam" id="PF06580">
    <property type="entry name" value="His_kinase"/>
    <property type="match status" value="1"/>
</dbReference>
<dbReference type="InterPro" id="IPR010559">
    <property type="entry name" value="Sig_transdc_His_kin_internal"/>
</dbReference>
<dbReference type="InterPro" id="IPR003660">
    <property type="entry name" value="HAMP_dom"/>
</dbReference>
<gene>
    <name evidence="10" type="ORF">GXP70_05330</name>
</gene>
<dbReference type="KEGG" id="plyc:GXP70_05330"/>
<evidence type="ECO:0000256" key="3">
    <source>
        <dbReference type="ARBA" id="ARBA00022553"/>
    </source>
</evidence>
<proteinExistence type="predicted"/>
<name>A0A6C0FZ09_9BACL</name>
<evidence type="ECO:0000256" key="6">
    <source>
        <dbReference type="ARBA" id="ARBA00023136"/>
    </source>
</evidence>
<feature type="domain" description="HAMP" evidence="9">
    <location>
        <begin position="307"/>
        <end position="359"/>
    </location>
</feature>
<dbReference type="InterPro" id="IPR050640">
    <property type="entry name" value="Bact_2-comp_sensor_kinase"/>
</dbReference>
<evidence type="ECO:0000256" key="7">
    <source>
        <dbReference type="SAM" id="MobiDB-lite"/>
    </source>
</evidence>
<dbReference type="CDD" id="cd06225">
    <property type="entry name" value="HAMP"/>
    <property type="match status" value="1"/>
</dbReference>
<keyword evidence="3" id="KW-0597">Phosphoprotein</keyword>